<feature type="transmembrane region" description="Helical" evidence="2">
    <location>
        <begin position="104"/>
        <end position="124"/>
    </location>
</feature>
<feature type="transmembrane region" description="Helical" evidence="2">
    <location>
        <begin position="161"/>
        <end position="187"/>
    </location>
</feature>
<keyword evidence="2" id="KW-0812">Transmembrane</keyword>
<accession>A0A7G7YQ67</accession>
<evidence type="ECO:0000256" key="2">
    <source>
        <dbReference type="SAM" id="Phobius"/>
    </source>
</evidence>
<organism evidence="3 4">
    <name type="scientific">Corynebacterium anserum</name>
    <dbReference type="NCBI Taxonomy" id="2684406"/>
    <lineage>
        <taxon>Bacteria</taxon>
        <taxon>Bacillati</taxon>
        <taxon>Actinomycetota</taxon>
        <taxon>Actinomycetes</taxon>
        <taxon>Mycobacteriales</taxon>
        <taxon>Corynebacteriaceae</taxon>
        <taxon>Corynebacterium</taxon>
    </lineage>
</organism>
<dbReference type="AlphaFoldDB" id="A0A7G7YQ67"/>
<gene>
    <name evidence="3" type="ORF">GP473_08215</name>
</gene>
<dbReference type="RefSeq" id="WP_185770392.1">
    <property type="nucleotide sequence ID" value="NZ_CP046883.1"/>
</dbReference>
<evidence type="ECO:0000256" key="1">
    <source>
        <dbReference type="SAM" id="MobiDB-lite"/>
    </source>
</evidence>
<dbReference type="EMBL" id="CP046883">
    <property type="protein sequence ID" value="QNH96637.1"/>
    <property type="molecule type" value="Genomic_DNA"/>
</dbReference>
<proteinExistence type="predicted"/>
<feature type="transmembrane region" description="Helical" evidence="2">
    <location>
        <begin position="47"/>
        <end position="67"/>
    </location>
</feature>
<feature type="transmembrane region" description="Helical" evidence="2">
    <location>
        <begin position="136"/>
        <end position="155"/>
    </location>
</feature>
<dbReference type="Proteomes" id="UP000515275">
    <property type="component" value="Chromosome"/>
</dbReference>
<protein>
    <submittedName>
        <fullName evidence="3">Uncharacterized protein</fullName>
    </submittedName>
</protein>
<evidence type="ECO:0000313" key="3">
    <source>
        <dbReference type="EMBL" id="QNH96637.1"/>
    </source>
</evidence>
<keyword evidence="4" id="KW-1185">Reference proteome</keyword>
<keyword evidence="2" id="KW-1133">Transmembrane helix</keyword>
<keyword evidence="2" id="KW-0472">Membrane</keyword>
<sequence length="237" mass="25827">MNGKNFGVKKNTQKSGNKDDLIPPKVGRKDGLAPNLKDAPEDVRFGVMAWLSVSSMQAMYAIVQFVANIVDPRALQTEIKTQTEGMGSVSSAFIDADPSTQAQALNLSMLVWMLFAAGVCAWLTLRAGRGAPYSRVFLNVGSLYLALQAVLLVFSDAPSTMPLGFVLMLGILNILSGVVAVVGMWFFSRPGNEEWLGVPSRAEVEKYAEAVQRRREEEKAAKKAAKEAKEKQAEDKK</sequence>
<reference evidence="3 4" key="1">
    <citation type="submission" date="2019-12" db="EMBL/GenBank/DDBJ databases">
        <title>Corynebacterium sp. nov., isolated from feces of the Anser Albifrons in China.</title>
        <authorList>
            <person name="Liu Q."/>
        </authorList>
    </citation>
    <scope>NUCLEOTIDE SEQUENCE [LARGE SCALE GENOMIC DNA]</scope>
    <source>
        <strain evidence="3 4">23H37-10</strain>
    </source>
</reference>
<feature type="region of interest" description="Disordered" evidence="1">
    <location>
        <begin position="1"/>
        <end position="34"/>
    </location>
</feature>
<dbReference type="KEGG" id="cans:GP473_08215"/>
<feature type="compositionally biased region" description="Basic and acidic residues" evidence="1">
    <location>
        <begin position="16"/>
        <end position="31"/>
    </location>
</feature>
<name>A0A7G7YQ67_9CORY</name>
<evidence type="ECO:0000313" key="4">
    <source>
        <dbReference type="Proteomes" id="UP000515275"/>
    </source>
</evidence>
<feature type="region of interest" description="Disordered" evidence="1">
    <location>
        <begin position="218"/>
        <end position="237"/>
    </location>
</feature>